<comment type="caution">
    <text evidence="1">The sequence shown here is derived from an EMBL/GenBank/DDBJ whole genome shotgun (WGS) entry which is preliminary data.</text>
</comment>
<evidence type="ECO:0000313" key="1">
    <source>
        <dbReference type="EMBL" id="GAH43217.1"/>
    </source>
</evidence>
<proteinExistence type="predicted"/>
<dbReference type="EMBL" id="BARU01012622">
    <property type="protein sequence ID" value="GAH43217.1"/>
    <property type="molecule type" value="Genomic_DNA"/>
</dbReference>
<organism evidence="1">
    <name type="scientific">marine sediment metagenome</name>
    <dbReference type="NCBI Taxonomy" id="412755"/>
    <lineage>
        <taxon>unclassified sequences</taxon>
        <taxon>metagenomes</taxon>
        <taxon>ecological metagenomes</taxon>
    </lineage>
</organism>
<name>X1FE01_9ZZZZ</name>
<feature type="non-terminal residue" evidence="1">
    <location>
        <position position="1"/>
    </location>
</feature>
<reference evidence="1" key="1">
    <citation type="journal article" date="2014" name="Front. Microbiol.">
        <title>High frequency of phylogenetically diverse reductive dehalogenase-homologous genes in deep subseafloor sedimentary metagenomes.</title>
        <authorList>
            <person name="Kawai M."/>
            <person name="Futagami T."/>
            <person name="Toyoda A."/>
            <person name="Takaki Y."/>
            <person name="Nishi S."/>
            <person name="Hori S."/>
            <person name="Arai W."/>
            <person name="Tsubouchi T."/>
            <person name="Morono Y."/>
            <person name="Uchiyama I."/>
            <person name="Ito T."/>
            <person name="Fujiyama A."/>
            <person name="Inagaki F."/>
            <person name="Takami H."/>
        </authorList>
    </citation>
    <scope>NUCLEOTIDE SEQUENCE</scope>
    <source>
        <strain evidence="1">Expedition CK06-06</strain>
    </source>
</reference>
<dbReference type="AlphaFoldDB" id="X1FE01"/>
<protein>
    <submittedName>
        <fullName evidence="1">Uncharacterized protein</fullName>
    </submittedName>
</protein>
<gene>
    <name evidence="1" type="ORF">S03H2_23180</name>
</gene>
<accession>X1FE01</accession>
<sequence length="111" mass="13091">EFALKILIFCLSGFDPNNRCNSIINKNWNFGDIRIYPISTKKDIRKIQDEEAKETFDLALILFKEEFSADRLSDYVNELEKINKFSNTGIEEKKEILLNIFKSMQDYISKK</sequence>